<dbReference type="Proteomes" id="UP000273154">
    <property type="component" value="Chromosome"/>
</dbReference>
<keyword evidence="1" id="KW-0678">Repressor</keyword>
<evidence type="ECO:0000256" key="1">
    <source>
        <dbReference type="ARBA" id="ARBA00022491"/>
    </source>
</evidence>
<dbReference type="Pfam" id="PF00356">
    <property type="entry name" value="LacI"/>
    <property type="match status" value="1"/>
</dbReference>
<dbReference type="OrthoDB" id="3180992at2"/>
<protein>
    <submittedName>
        <fullName evidence="6">LacI family transcriptional regulator</fullName>
    </submittedName>
</protein>
<dbReference type="GO" id="GO:0000976">
    <property type="term" value="F:transcription cis-regulatory region binding"/>
    <property type="evidence" value="ECO:0007669"/>
    <property type="project" value="TreeGrafter"/>
</dbReference>
<dbReference type="SMART" id="SM00354">
    <property type="entry name" value="HTH_LACI"/>
    <property type="match status" value="1"/>
</dbReference>
<dbReference type="KEGG" id="pcat:Pcatena_12870"/>
<proteinExistence type="predicted"/>
<dbReference type="CDD" id="cd01392">
    <property type="entry name" value="HTH_LacI"/>
    <property type="match status" value="1"/>
</dbReference>
<evidence type="ECO:0000256" key="3">
    <source>
        <dbReference type="ARBA" id="ARBA00023125"/>
    </source>
</evidence>
<dbReference type="AlphaFoldDB" id="A0A3G9KAB4"/>
<dbReference type="CDD" id="cd06267">
    <property type="entry name" value="PBP1_LacI_sugar_binding-like"/>
    <property type="match status" value="1"/>
</dbReference>
<reference evidence="7" key="1">
    <citation type="submission" date="2018-11" db="EMBL/GenBank/DDBJ databases">
        <title>Comparative genomics of Parolsenella catena and Libanicoccus massiliensis: Reclassification of Libanicoccus massiliensis as Parolsenella massiliensis comb. nov.</title>
        <authorList>
            <person name="Sakamoto M."/>
            <person name="Ikeyama N."/>
            <person name="Murakami T."/>
            <person name="Mori H."/>
            <person name="Yuki M."/>
            <person name="Ohkuma M."/>
        </authorList>
    </citation>
    <scope>NUCLEOTIDE SEQUENCE [LARGE SCALE GENOMIC DNA]</scope>
    <source>
        <strain evidence="7">JCM 31932</strain>
    </source>
</reference>
<accession>A0A3G9KAB4</accession>
<dbReference type="PANTHER" id="PTHR30146:SF148">
    <property type="entry name" value="HTH-TYPE TRANSCRIPTIONAL REPRESSOR PURR-RELATED"/>
    <property type="match status" value="1"/>
</dbReference>
<dbReference type="PANTHER" id="PTHR30146">
    <property type="entry name" value="LACI-RELATED TRANSCRIPTIONAL REPRESSOR"/>
    <property type="match status" value="1"/>
</dbReference>
<gene>
    <name evidence="6" type="primary">lacI_2</name>
    <name evidence="6" type="ORF">Pcatena_12870</name>
</gene>
<dbReference type="Gene3D" id="3.40.50.2300">
    <property type="match status" value="2"/>
</dbReference>
<dbReference type="InterPro" id="IPR028082">
    <property type="entry name" value="Peripla_BP_I"/>
</dbReference>
<feature type="domain" description="HTH lacI-type" evidence="5">
    <location>
        <begin position="2"/>
        <end position="55"/>
    </location>
</feature>
<dbReference type="Gene3D" id="1.10.260.40">
    <property type="entry name" value="lambda repressor-like DNA-binding domains"/>
    <property type="match status" value="1"/>
</dbReference>
<dbReference type="PROSITE" id="PS00356">
    <property type="entry name" value="HTH_LACI_1"/>
    <property type="match status" value="1"/>
</dbReference>
<dbReference type="SUPFAM" id="SSF53822">
    <property type="entry name" value="Periplasmic binding protein-like I"/>
    <property type="match status" value="1"/>
</dbReference>
<keyword evidence="4" id="KW-0804">Transcription</keyword>
<dbReference type="SUPFAM" id="SSF47413">
    <property type="entry name" value="lambda repressor-like DNA-binding domains"/>
    <property type="match status" value="1"/>
</dbReference>
<dbReference type="Pfam" id="PF00532">
    <property type="entry name" value="Peripla_BP_1"/>
    <property type="match status" value="1"/>
</dbReference>
<dbReference type="PRINTS" id="PR00036">
    <property type="entry name" value="HTHLACI"/>
</dbReference>
<evidence type="ECO:0000313" key="7">
    <source>
        <dbReference type="Proteomes" id="UP000273154"/>
    </source>
</evidence>
<dbReference type="InterPro" id="IPR001761">
    <property type="entry name" value="Peripla_BP/Lac1_sug-bd_dom"/>
</dbReference>
<dbReference type="InterPro" id="IPR000843">
    <property type="entry name" value="HTH_LacI"/>
</dbReference>
<keyword evidence="3" id="KW-0238">DNA-binding</keyword>
<name>A0A3G9KAB4_9ACTN</name>
<dbReference type="GeneID" id="88849423"/>
<keyword evidence="7" id="KW-1185">Reference proteome</keyword>
<evidence type="ECO:0000259" key="5">
    <source>
        <dbReference type="PROSITE" id="PS50932"/>
    </source>
</evidence>
<evidence type="ECO:0000313" key="6">
    <source>
        <dbReference type="EMBL" id="BBH50700.1"/>
    </source>
</evidence>
<organism evidence="6 7">
    <name type="scientific">Parolsenella catena</name>
    <dbReference type="NCBI Taxonomy" id="2003188"/>
    <lineage>
        <taxon>Bacteria</taxon>
        <taxon>Bacillati</taxon>
        <taxon>Actinomycetota</taxon>
        <taxon>Coriobacteriia</taxon>
        <taxon>Coriobacteriales</taxon>
        <taxon>Atopobiaceae</taxon>
        <taxon>Parolsenella</taxon>
    </lineage>
</organism>
<dbReference type="GO" id="GO:0003700">
    <property type="term" value="F:DNA-binding transcription factor activity"/>
    <property type="evidence" value="ECO:0007669"/>
    <property type="project" value="TreeGrafter"/>
</dbReference>
<evidence type="ECO:0000256" key="2">
    <source>
        <dbReference type="ARBA" id="ARBA00023015"/>
    </source>
</evidence>
<dbReference type="EMBL" id="AP019367">
    <property type="protein sequence ID" value="BBH50700.1"/>
    <property type="molecule type" value="Genomic_DNA"/>
</dbReference>
<evidence type="ECO:0000256" key="4">
    <source>
        <dbReference type="ARBA" id="ARBA00023163"/>
    </source>
</evidence>
<sequence>MATIRDVAKRANVSVATVSRYLNGAQLREDNRARIAEAIDELRYQPNLIGRAFATAHSYTVGILINSATNPFAGSLMGLIERELERLGYAAVFVEYQGDADFLREKVDFLQMHQVDGLIVVLSDVELASVGFLRETDVPLVLVDNPLVGPSADSIVVDNCEAVRKAVGAMLDAGHRRVGLVAMLPHTHVGAERARGWRLAFEERGLCADEGLVRACDNVKDAAALATDELLGAGATAVFACNYYLELGALKSMLRRSLRPGIDVGFAGFDEIDFADIFDPVPTCVIQPIVAIASLAASLLVGRIGRGFAPDGIHRLACEVRITDSILGGLPA</sequence>
<keyword evidence="2" id="KW-0805">Transcription regulation</keyword>
<dbReference type="RefSeq" id="WP_126422726.1">
    <property type="nucleotide sequence ID" value="NZ_AP019367.1"/>
</dbReference>
<dbReference type="PROSITE" id="PS50932">
    <property type="entry name" value="HTH_LACI_2"/>
    <property type="match status" value="1"/>
</dbReference>
<dbReference type="InterPro" id="IPR010982">
    <property type="entry name" value="Lambda_DNA-bd_dom_sf"/>
</dbReference>